<dbReference type="PANTHER" id="PTHR44086:SF13">
    <property type="entry name" value="THIOSULFATE SULFURTRANSFERASE PSPE"/>
    <property type="match status" value="1"/>
</dbReference>
<dbReference type="RefSeq" id="WP_107845257.1">
    <property type="nucleotide sequence ID" value="NZ_QBKS01000001.1"/>
</dbReference>
<dbReference type="Proteomes" id="UP000243978">
    <property type="component" value="Unassembled WGS sequence"/>
</dbReference>
<keyword evidence="2" id="KW-0808">Transferase</keyword>
<dbReference type="AlphaFoldDB" id="A0A2T6BM42"/>
<comment type="caution">
    <text evidence="2">The sequence shown here is derived from an EMBL/GenBank/DDBJ whole genome shotgun (WGS) entry which is preliminary data.</text>
</comment>
<dbReference type="PROSITE" id="PS50206">
    <property type="entry name" value="RHODANESE_3"/>
    <property type="match status" value="1"/>
</dbReference>
<name>A0A2T6BM42_9RHOB</name>
<dbReference type="PANTHER" id="PTHR44086">
    <property type="entry name" value="THIOSULFATE SULFURTRANSFERASE RDL2, MITOCHONDRIAL-RELATED"/>
    <property type="match status" value="1"/>
</dbReference>
<gene>
    <name evidence="2" type="ORF">C8N43_1795</name>
</gene>
<dbReference type="Pfam" id="PF00581">
    <property type="entry name" value="Rhodanese"/>
    <property type="match status" value="1"/>
</dbReference>
<evidence type="ECO:0000313" key="3">
    <source>
        <dbReference type="Proteomes" id="UP000243978"/>
    </source>
</evidence>
<dbReference type="SUPFAM" id="SSF52821">
    <property type="entry name" value="Rhodanese/Cell cycle control phosphatase"/>
    <property type="match status" value="1"/>
</dbReference>
<dbReference type="SMART" id="SM00450">
    <property type="entry name" value="RHOD"/>
    <property type="match status" value="1"/>
</dbReference>
<sequence>MKSAKDYLDEANAVVPRIPGGDAVAKHGSNAVFVDVRDSGSIAKTGTIAGANRVPRGMVEFMADSATQFHNKALTKDADIYLVCGAGGQAALAGKTLKEMGFTSVTNIGGIGEWQEAGGPMEDG</sequence>
<dbReference type="EMBL" id="QBKS01000001">
    <property type="protein sequence ID" value="PTX57129.1"/>
    <property type="molecule type" value="Genomic_DNA"/>
</dbReference>
<organism evidence="2 3">
    <name type="scientific">Litoreibacter ponti</name>
    <dbReference type="NCBI Taxonomy" id="1510457"/>
    <lineage>
        <taxon>Bacteria</taxon>
        <taxon>Pseudomonadati</taxon>
        <taxon>Pseudomonadota</taxon>
        <taxon>Alphaproteobacteria</taxon>
        <taxon>Rhodobacterales</taxon>
        <taxon>Roseobacteraceae</taxon>
        <taxon>Litoreibacter</taxon>
    </lineage>
</organism>
<feature type="domain" description="Rhodanese" evidence="1">
    <location>
        <begin position="27"/>
        <end position="123"/>
    </location>
</feature>
<evidence type="ECO:0000313" key="2">
    <source>
        <dbReference type="EMBL" id="PTX57129.1"/>
    </source>
</evidence>
<dbReference type="Gene3D" id="3.40.250.10">
    <property type="entry name" value="Rhodanese-like domain"/>
    <property type="match status" value="1"/>
</dbReference>
<dbReference type="InterPro" id="IPR036873">
    <property type="entry name" value="Rhodanese-like_dom_sf"/>
</dbReference>
<dbReference type="OrthoDB" id="9807812at2"/>
<dbReference type="InterPro" id="IPR001763">
    <property type="entry name" value="Rhodanese-like_dom"/>
</dbReference>
<proteinExistence type="predicted"/>
<evidence type="ECO:0000259" key="1">
    <source>
        <dbReference type="PROSITE" id="PS50206"/>
    </source>
</evidence>
<keyword evidence="3" id="KW-1185">Reference proteome</keyword>
<protein>
    <submittedName>
        <fullName evidence="2">Rhodanese-related sulfurtransferase</fullName>
    </submittedName>
</protein>
<reference evidence="2 3" key="1">
    <citation type="submission" date="2018-04" db="EMBL/GenBank/DDBJ databases">
        <title>Genomic Encyclopedia of Archaeal and Bacterial Type Strains, Phase II (KMG-II): from individual species to whole genera.</title>
        <authorList>
            <person name="Goeker M."/>
        </authorList>
    </citation>
    <scope>NUCLEOTIDE SEQUENCE [LARGE SCALE GENOMIC DNA]</scope>
    <source>
        <strain evidence="2 3">DSM 100977</strain>
    </source>
</reference>
<accession>A0A2T6BM42</accession>
<dbReference type="GO" id="GO:0004792">
    <property type="term" value="F:thiosulfate-cyanide sulfurtransferase activity"/>
    <property type="evidence" value="ECO:0007669"/>
    <property type="project" value="TreeGrafter"/>
</dbReference>